<proteinExistence type="predicted"/>
<organism evidence="2 3">
    <name type="scientific">Homoserinimonas hongtaonis</name>
    <dbReference type="NCBI Taxonomy" id="2079791"/>
    <lineage>
        <taxon>Bacteria</taxon>
        <taxon>Bacillati</taxon>
        <taxon>Actinomycetota</taxon>
        <taxon>Actinomycetes</taxon>
        <taxon>Micrococcales</taxon>
        <taxon>Microbacteriaceae</taxon>
        <taxon>Homoserinimonas</taxon>
    </lineage>
</organism>
<evidence type="ECO:0008006" key="4">
    <source>
        <dbReference type="Google" id="ProtNLM"/>
    </source>
</evidence>
<reference evidence="3" key="1">
    <citation type="submission" date="2018-04" db="EMBL/GenBank/DDBJ databases">
        <authorList>
            <person name="Liu S."/>
            <person name="Wang Z."/>
            <person name="Li J."/>
        </authorList>
    </citation>
    <scope>NUCLEOTIDE SEQUENCE [LARGE SCALE GENOMIC DNA]</scope>
    <source>
        <strain evidence="3">S1194</strain>
    </source>
</reference>
<gene>
    <name evidence="2" type="ORF">DF220_10560</name>
</gene>
<comment type="caution">
    <text evidence="2">The sequence shown here is derived from an EMBL/GenBank/DDBJ whole genome shotgun (WGS) entry which is preliminary data.</text>
</comment>
<evidence type="ECO:0000256" key="1">
    <source>
        <dbReference type="SAM" id="MobiDB-lite"/>
    </source>
</evidence>
<dbReference type="AlphaFoldDB" id="A0A2U1T301"/>
<dbReference type="EMBL" id="QEEX01000001">
    <property type="protein sequence ID" value="PWB98220.1"/>
    <property type="molecule type" value="Genomic_DNA"/>
</dbReference>
<name>A0A2U1T301_9MICO</name>
<protein>
    <recommendedName>
        <fullName evidence="4">RiboL-PSP-HEPN domain-containing protein</fullName>
    </recommendedName>
</protein>
<sequence length="136" mass="14540">MLTLERVAEIARATIFNTPKPSQVDELFERAIGIPALSSGWTTPPEMGDALIQNVLLECIQLRGLIAHGASPRPVISKSKVSEFIQTIQSLVEQTDNAVGAFLHERTGSNPWNNKPATVDGSVEADDDDADGGSDA</sequence>
<evidence type="ECO:0000313" key="2">
    <source>
        <dbReference type="EMBL" id="PWB98220.1"/>
    </source>
</evidence>
<accession>A0A2U1T301</accession>
<dbReference type="Proteomes" id="UP000244978">
    <property type="component" value="Unassembled WGS sequence"/>
</dbReference>
<feature type="region of interest" description="Disordered" evidence="1">
    <location>
        <begin position="104"/>
        <end position="136"/>
    </location>
</feature>
<evidence type="ECO:0000313" key="3">
    <source>
        <dbReference type="Proteomes" id="UP000244978"/>
    </source>
</evidence>
<feature type="compositionally biased region" description="Acidic residues" evidence="1">
    <location>
        <begin position="123"/>
        <end position="136"/>
    </location>
</feature>
<keyword evidence="3" id="KW-1185">Reference proteome</keyword>